<sequence>YVGFILMIIGIYFTFFMSHQQICVDVLSQGKKSRIMVAGTSNKNKLGMRKKVTKLSERLAGLMSNE</sequence>
<evidence type="ECO:0000313" key="7">
    <source>
        <dbReference type="EMBL" id="GAH34587.1"/>
    </source>
</evidence>
<evidence type="ECO:0000256" key="4">
    <source>
        <dbReference type="ARBA" id="ARBA00022989"/>
    </source>
</evidence>
<evidence type="ECO:0000259" key="6">
    <source>
        <dbReference type="Pfam" id="PF05140"/>
    </source>
</evidence>
<keyword evidence="5" id="KW-0472">Membrane</keyword>
<feature type="non-terminal residue" evidence="7">
    <location>
        <position position="1"/>
    </location>
</feature>
<evidence type="ECO:0000256" key="3">
    <source>
        <dbReference type="ARBA" id="ARBA00022748"/>
    </source>
</evidence>
<keyword evidence="2" id="KW-0812">Transmembrane</keyword>
<evidence type="ECO:0000256" key="1">
    <source>
        <dbReference type="ARBA" id="ARBA00004141"/>
    </source>
</evidence>
<dbReference type="Pfam" id="PF05140">
    <property type="entry name" value="ResB"/>
    <property type="match status" value="1"/>
</dbReference>
<dbReference type="EMBL" id="BARU01006626">
    <property type="protein sequence ID" value="GAH34587.1"/>
    <property type="molecule type" value="Genomic_DNA"/>
</dbReference>
<organism evidence="7">
    <name type="scientific">marine sediment metagenome</name>
    <dbReference type="NCBI Taxonomy" id="412755"/>
    <lineage>
        <taxon>unclassified sequences</taxon>
        <taxon>metagenomes</taxon>
        <taxon>ecological metagenomes</taxon>
    </lineage>
</organism>
<proteinExistence type="predicted"/>
<name>X1EPV1_9ZZZZ</name>
<comment type="subcellular location">
    <subcellularLocation>
        <location evidence="1">Membrane</location>
        <topology evidence="1">Multi-pass membrane protein</topology>
    </subcellularLocation>
</comment>
<reference evidence="7" key="1">
    <citation type="journal article" date="2014" name="Front. Microbiol.">
        <title>High frequency of phylogenetically diverse reductive dehalogenase-homologous genes in deep subseafloor sedimentary metagenomes.</title>
        <authorList>
            <person name="Kawai M."/>
            <person name="Futagami T."/>
            <person name="Toyoda A."/>
            <person name="Takaki Y."/>
            <person name="Nishi S."/>
            <person name="Hori S."/>
            <person name="Arai W."/>
            <person name="Tsubouchi T."/>
            <person name="Morono Y."/>
            <person name="Uchiyama I."/>
            <person name="Ito T."/>
            <person name="Fujiyama A."/>
            <person name="Inagaki F."/>
            <person name="Takami H."/>
        </authorList>
    </citation>
    <scope>NUCLEOTIDE SEQUENCE</scope>
    <source>
        <strain evidence="7">Expedition CK06-06</strain>
    </source>
</reference>
<evidence type="ECO:0000256" key="5">
    <source>
        <dbReference type="ARBA" id="ARBA00023136"/>
    </source>
</evidence>
<dbReference type="GO" id="GO:0017004">
    <property type="term" value="P:cytochrome complex assembly"/>
    <property type="evidence" value="ECO:0007669"/>
    <property type="project" value="UniProtKB-KW"/>
</dbReference>
<protein>
    <recommendedName>
        <fullName evidence="6">ResB-like domain-containing protein</fullName>
    </recommendedName>
</protein>
<comment type="caution">
    <text evidence="7">The sequence shown here is derived from an EMBL/GenBank/DDBJ whole genome shotgun (WGS) entry which is preliminary data.</text>
</comment>
<dbReference type="AlphaFoldDB" id="X1EPV1"/>
<accession>X1EPV1</accession>
<keyword evidence="3" id="KW-0201">Cytochrome c-type biogenesis</keyword>
<evidence type="ECO:0000256" key="2">
    <source>
        <dbReference type="ARBA" id="ARBA00022692"/>
    </source>
</evidence>
<keyword evidence="4" id="KW-1133">Transmembrane helix</keyword>
<dbReference type="GO" id="GO:0016020">
    <property type="term" value="C:membrane"/>
    <property type="evidence" value="ECO:0007669"/>
    <property type="project" value="UniProtKB-SubCell"/>
</dbReference>
<feature type="domain" description="ResB-like" evidence="6">
    <location>
        <begin position="1"/>
        <end position="52"/>
    </location>
</feature>
<gene>
    <name evidence="7" type="ORF">S03H2_13042</name>
</gene>
<dbReference type="InterPro" id="IPR007816">
    <property type="entry name" value="ResB-like_domain"/>
</dbReference>